<dbReference type="GO" id="GO:0005096">
    <property type="term" value="F:GTPase activator activity"/>
    <property type="evidence" value="ECO:0007669"/>
    <property type="project" value="UniProtKB-KW"/>
</dbReference>
<dbReference type="Pfam" id="PF01412">
    <property type="entry name" value="ArfGap"/>
    <property type="match status" value="1"/>
</dbReference>
<evidence type="ECO:0000256" key="5">
    <source>
        <dbReference type="PROSITE-ProRule" id="PRU00288"/>
    </source>
</evidence>
<dbReference type="InParanoid" id="A0A1E7FSJ0"/>
<keyword evidence="3 5" id="KW-0863">Zinc-finger</keyword>
<keyword evidence="4" id="KW-0862">Zinc</keyword>
<organism evidence="8 9">
    <name type="scientific">Fragilariopsis cylindrus CCMP1102</name>
    <dbReference type="NCBI Taxonomy" id="635003"/>
    <lineage>
        <taxon>Eukaryota</taxon>
        <taxon>Sar</taxon>
        <taxon>Stramenopiles</taxon>
        <taxon>Ochrophyta</taxon>
        <taxon>Bacillariophyta</taxon>
        <taxon>Bacillariophyceae</taxon>
        <taxon>Bacillariophycidae</taxon>
        <taxon>Bacillariales</taxon>
        <taxon>Bacillariaceae</taxon>
        <taxon>Fragilariopsis</taxon>
    </lineage>
</organism>
<feature type="region of interest" description="Disordered" evidence="6">
    <location>
        <begin position="325"/>
        <end position="355"/>
    </location>
</feature>
<keyword evidence="2" id="KW-0479">Metal-binding</keyword>
<evidence type="ECO:0000313" key="9">
    <source>
        <dbReference type="Proteomes" id="UP000095751"/>
    </source>
</evidence>
<evidence type="ECO:0000313" key="8">
    <source>
        <dbReference type="EMBL" id="OEU21106.1"/>
    </source>
</evidence>
<protein>
    <submittedName>
        <fullName evidence="8">ArfGap-domain-containing protein</fullName>
    </submittedName>
</protein>
<dbReference type="Proteomes" id="UP000095751">
    <property type="component" value="Unassembled WGS sequence"/>
</dbReference>
<dbReference type="KEGG" id="fcy:FRACYDRAFT_167385"/>
<dbReference type="GO" id="GO:0048205">
    <property type="term" value="P:COPI coating of Golgi vesicle"/>
    <property type="evidence" value="ECO:0007669"/>
    <property type="project" value="TreeGrafter"/>
</dbReference>
<sequence>MSYNISGNLRNDGTFTAAGKGKVCVPTKDKNVQFKKIKAMNQSNQVCFDCPAPRPTWASVTYGVFLCLDCSATHRSLGVHTTFVRSVDLDEWTQRQLDTMRLGGNGNCQKYFRDHGLTDMHGKIEKKYTGKAAKHYRVELEKQVEIAAVQRGEGTGNGTVDHSAAAAGSLLENLSLQDQQNAAAAASQARNAGIPGVATAVPTAKKASELAGAKGRLVVTPPTSGNLLRKPAGSLSSSAGMLRKPAGKTMNSKMLLKKPSGGGGKGIKLGVSKLSVTKKDVDANGIVDNDKMMGFDEEPAATPEPVVVAVAPPKPVVVVAAAPVPSPKKVEPPKSSMASSMSKMKNMNQDFFSGL</sequence>
<accession>A0A1E7FSJ0</accession>
<evidence type="ECO:0000256" key="3">
    <source>
        <dbReference type="ARBA" id="ARBA00022771"/>
    </source>
</evidence>
<evidence type="ECO:0000256" key="1">
    <source>
        <dbReference type="ARBA" id="ARBA00022468"/>
    </source>
</evidence>
<evidence type="ECO:0000256" key="4">
    <source>
        <dbReference type="ARBA" id="ARBA00022833"/>
    </source>
</evidence>
<dbReference type="PANTHER" id="PTHR45686">
    <property type="entry name" value="ADP-RIBOSYLATION FACTOR GTPASE ACTIVATING PROTEIN 3, ISOFORM H-RELATED"/>
    <property type="match status" value="1"/>
</dbReference>
<evidence type="ECO:0000256" key="6">
    <source>
        <dbReference type="SAM" id="MobiDB-lite"/>
    </source>
</evidence>
<keyword evidence="9" id="KW-1185">Reference proteome</keyword>
<feature type="compositionally biased region" description="Polar residues" evidence="6">
    <location>
        <begin position="346"/>
        <end position="355"/>
    </location>
</feature>
<dbReference type="CDD" id="cd08831">
    <property type="entry name" value="ArfGap_ArfGap2_3_like"/>
    <property type="match status" value="1"/>
</dbReference>
<feature type="domain" description="Arf-GAP" evidence="7">
    <location>
        <begin position="31"/>
        <end position="115"/>
    </location>
</feature>
<feature type="compositionally biased region" description="Low complexity" evidence="6">
    <location>
        <begin position="333"/>
        <end position="345"/>
    </location>
</feature>
<reference evidence="8 9" key="1">
    <citation type="submission" date="2016-09" db="EMBL/GenBank/DDBJ databases">
        <title>Extensive genetic diversity and differential bi-allelic expression allows diatom success in the polar Southern Ocean.</title>
        <authorList>
            <consortium name="DOE Joint Genome Institute"/>
            <person name="Mock T."/>
            <person name="Otillar R.P."/>
            <person name="Strauss J."/>
            <person name="Dupont C."/>
            <person name="Frickenhaus S."/>
            <person name="Maumus F."/>
            <person name="Mcmullan M."/>
            <person name="Sanges R."/>
            <person name="Schmutz J."/>
            <person name="Toseland A."/>
            <person name="Valas R."/>
            <person name="Veluchamy A."/>
            <person name="Ward B.J."/>
            <person name="Allen A."/>
            <person name="Barry K."/>
            <person name="Falciatore A."/>
            <person name="Ferrante M."/>
            <person name="Fortunato A.E."/>
            <person name="Gloeckner G."/>
            <person name="Gruber A."/>
            <person name="Hipkin R."/>
            <person name="Janech M."/>
            <person name="Kroth P."/>
            <person name="Leese F."/>
            <person name="Lindquist E."/>
            <person name="Lyon B.R."/>
            <person name="Martin J."/>
            <person name="Mayer C."/>
            <person name="Parker M."/>
            <person name="Quesneville H."/>
            <person name="Raymond J."/>
            <person name="Uhlig C."/>
            <person name="Valentin K.U."/>
            <person name="Worden A.Z."/>
            <person name="Armbrust E.V."/>
            <person name="Bowler C."/>
            <person name="Green B."/>
            <person name="Moulton V."/>
            <person name="Van Oosterhout C."/>
            <person name="Grigoriev I."/>
        </authorList>
    </citation>
    <scope>NUCLEOTIDE SEQUENCE [LARGE SCALE GENOMIC DNA]</scope>
    <source>
        <strain evidence="8 9">CCMP1102</strain>
    </source>
</reference>
<dbReference type="InterPro" id="IPR037278">
    <property type="entry name" value="ARFGAP/RecO"/>
</dbReference>
<dbReference type="SMART" id="SM00105">
    <property type="entry name" value="ArfGap"/>
    <property type="match status" value="1"/>
</dbReference>
<dbReference type="Gene3D" id="1.10.220.150">
    <property type="entry name" value="Arf GTPase activating protein"/>
    <property type="match status" value="1"/>
</dbReference>
<dbReference type="GO" id="GO:0000139">
    <property type="term" value="C:Golgi membrane"/>
    <property type="evidence" value="ECO:0007669"/>
    <property type="project" value="GOC"/>
</dbReference>
<proteinExistence type="predicted"/>
<dbReference type="InterPro" id="IPR038508">
    <property type="entry name" value="ArfGAP_dom_sf"/>
</dbReference>
<dbReference type="AlphaFoldDB" id="A0A1E7FSJ0"/>
<dbReference type="OrthoDB" id="10266696at2759"/>
<dbReference type="PANTHER" id="PTHR45686:SF4">
    <property type="entry name" value="ADP-RIBOSYLATION FACTOR GTPASE ACTIVATING PROTEIN 3, ISOFORM H"/>
    <property type="match status" value="1"/>
</dbReference>
<feature type="region of interest" description="Disordered" evidence="6">
    <location>
        <begin position="221"/>
        <end position="245"/>
    </location>
</feature>
<dbReference type="GO" id="GO:0008270">
    <property type="term" value="F:zinc ion binding"/>
    <property type="evidence" value="ECO:0007669"/>
    <property type="project" value="UniProtKB-KW"/>
</dbReference>
<dbReference type="PROSITE" id="PS50115">
    <property type="entry name" value="ARFGAP"/>
    <property type="match status" value="1"/>
</dbReference>
<evidence type="ECO:0000256" key="2">
    <source>
        <dbReference type="ARBA" id="ARBA00022723"/>
    </source>
</evidence>
<dbReference type="PRINTS" id="PR00405">
    <property type="entry name" value="REVINTRACTNG"/>
</dbReference>
<dbReference type="InterPro" id="IPR001164">
    <property type="entry name" value="ArfGAP_dom"/>
</dbReference>
<evidence type="ECO:0000259" key="7">
    <source>
        <dbReference type="PROSITE" id="PS50115"/>
    </source>
</evidence>
<name>A0A1E7FSJ0_9STRA</name>
<dbReference type="EMBL" id="KV784354">
    <property type="protein sequence ID" value="OEU21106.1"/>
    <property type="molecule type" value="Genomic_DNA"/>
</dbReference>
<gene>
    <name evidence="8" type="ORF">FRACYDRAFT_167385</name>
</gene>
<keyword evidence="1" id="KW-0343">GTPase activation</keyword>
<dbReference type="SUPFAM" id="SSF57863">
    <property type="entry name" value="ArfGap/RecO-like zinc finger"/>
    <property type="match status" value="1"/>
</dbReference>